<protein>
    <submittedName>
        <fullName evidence="2">Uncharacterized protein</fullName>
    </submittedName>
</protein>
<proteinExistence type="predicted"/>
<keyword evidence="3" id="KW-1185">Reference proteome</keyword>
<dbReference type="EMBL" id="KZ819188">
    <property type="protein sequence ID" value="PWZ02888.1"/>
    <property type="molecule type" value="Genomic_DNA"/>
</dbReference>
<gene>
    <name evidence="2" type="ORF">BCV70DRAFT_7934</name>
</gene>
<sequence length="211" mass="23136">MTKLSSHASHRYSSSSRSHVPEPPTASPSSYLLPTSTSSAFRFRSLSTAPTDCEHPQTYGRRSEGSQNDVLDAYAQDLRARSSHSRPISRPASRPTTHANDAVSQRTAPMNDTYTSAALPPPRTAPNLSQTPAVERPRSRPPTPMEATATHLRACLRRIEDAVRPVLQAAETVTASAQADQEMRARLQVIASEILALCQEIFDSFRQRSGR</sequence>
<feature type="compositionally biased region" description="Polar residues" evidence="1">
    <location>
        <begin position="94"/>
        <end position="116"/>
    </location>
</feature>
<dbReference type="InParanoid" id="A0A317XYA5"/>
<feature type="region of interest" description="Disordered" evidence="1">
    <location>
        <begin position="1"/>
        <end position="145"/>
    </location>
</feature>
<organism evidence="2 3">
    <name type="scientific">Testicularia cyperi</name>
    <dbReference type="NCBI Taxonomy" id="1882483"/>
    <lineage>
        <taxon>Eukaryota</taxon>
        <taxon>Fungi</taxon>
        <taxon>Dikarya</taxon>
        <taxon>Basidiomycota</taxon>
        <taxon>Ustilaginomycotina</taxon>
        <taxon>Ustilaginomycetes</taxon>
        <taxon>Ustilaginales</taxon>
        <taxon>Anthracoideaceae</taxon>
        <taxon>Testicularia</taxon>
    </lineage>
</organism>
<name>A0A317XYA5_9BASI</name>
<reference evidence="2 3" key="1">
    <citation type="journal article" date="2018" name="Mol. Biol. Evol.">
        <title>Broad Genomic Sampling Reveals a Smut Pathogenic Ancestry of the Fungal Clade Ustilaginomycotina.</title>
        <authorList>
            <person name="Kijpornyongpan T."/>
            <person name="Mondo S.J."/>
            <person name="Barry K."/>
            <person name="Sandor L."/>
            <person name="Lee J."/>
            <person name="Lipzen A."/>
            <person name="Pangilinan J."/>
            <person name="LaButti K."/>
            <person name="Hainaut M."/>
            <person name="Henrissat B."/>
            <person name="Grigoriev I.V."/>
            <person name="Spatafora J.W."/>
            <person name="Aime M.C."/>
        </authorList>
    </citation>
    <scope>NUCLEOTIDE SEQUENCE [LARGE SCALE GENOMIC DNA]</scope>
    <source>
        <strain evidence="2 3">MCA 3645</strain>
    </source>
</reference>
<accession>A0A317XYA5</accession>
<feature type="compositionally biased region" description="Low complexity" evidence="1">
    <location>
        <begin position="27"/>
        <end position="40"/>
    </location>
</feature>
<evidence type="ECO:0000256" key="1">
    <source>
        <dbReference type="SAM" id="MobiDB-lite"/>
    </source>
</evidence>
<evidence type="ECO:0000313" key="3">
    <source>
        <dbReference type="Proteomes" id="UP000246740"/>
    </source>
</evidence>
<dbReference type="Proteomes" id="UP000246740">
    <property type="component" value="Unassembled WGS sequence"/>
</dbReference>
<feature type="compositionally biased region" description="Low complexity" evidence="1">
    <location>
        <begin position="1"/>
        <end position="18"/>
    </location>
</feature>
<dbReference type="AlphaFoldDB" id="A0A317XYA5"/>
<evidence type="ECO:0000313" key="2">
    <source>
        <dbReference type="EMBL" id="PWZ02888.1"/>
    </source>
</evidence>